<feature type="domain" description="Ryanodine receptor Ryr" evidence="1">
    <location>
        <begin position="60"/>
        <end position="105"/>
    </location>
</feature>
<reference evidence="2" key="1">
    <citation type="journal article" date="2015" name="Nature">
        <title>Complex archaea that bridge the gap between prokaryotes and eukaryotes.</title>
        <authorList>
            <person name="Spang A."/>
            <person name="Saw J.H."/>
            <person name="Jorgensen S.L."/>
            <person name="Zaremba-Niedzwiedzka K."/>
            <person name="Martijn J."/>
            <person name="Lind A.E."/>
            <person name="van Eijk R."/>
            <person name="Schleper C."/>
            <person name="Guy L."/>
            <person name="Ettema T.J."/>
        </authorList>
    </citation>
    <scope>NUCLEOTIDE SEQUENCE</scope>
</reference>
<evidence type="ECO:0000313" key="2">
    <source>
        <dbReference type="EMBL" id="KKN74846.1"/>
    </source>
</evidence>
<comment type="caution">
    <text evidence="2">The sequence shown here is derived from an EMBL/GenBank/DDBJ whole genome shotgun (WGS) entry which is preliminary data.</text>
</comment>
<dbReference type="AlphaFoldDB" id="A0A0F9VN04"/>
<sequence>MGTLIEQRAEFVYNAARLAAIGAKAPIVPVEWSEREDDFKQQFLAVIERQCGPQRSTSPEELHGSWMQSYLAMGWVYGEPYDREKRIHPDLVPYAMLGQLERDKDAVFVALCEIARQWIYEPTESLEASDCL</sequence>
<dbReference type="Gene3D" id="6.20.350.10">
    <property type="match status" value="1"/>
</dbReference>
<evidence type="ECO:0000259" key="1">
    <source>
        <dbReference type="Pfam" id="PF02026"/>
    </source>
</evidence>
<dbReference type="EMBL" id="LAZR01000319">
    <property type="protein sequence ID" value="KKN74846.1"/>
    <property type="molecule type" value="Genomic_DNA"/>
</dbReference>
<accession>A0A0F9VN04</accession>
<dbReference type="Pfam" id="PF02026">
    <property type="entry name" value="RyR"/>
    <property type="match status" value="1"/>
</dbReference>
<organism evidence="2">
    <name type="scientific">marine sediment metagenome</name>
    <dbReference type="NCBI Taxonomy" id="412755"/>
    <lineage>
        <taxon>unclassified sequences</taxon>
        <taxon>metagenomes</taxon>
        <taxon>ecological metagenomes</taxon>
    </lineage>
</organism>
<name>A0A0F9VN04_9ZZZZ</name>
<proteinExistence type="predicted"/>
<dbReference type="InterPro" id="IPR003032">
    <property type="entry name" value="Ryanodine_rcpt"/>
</dbReference>
<protein>
    <recommendedName>
        <fullName evidence="1">Ryanodine receptor Ryr domain-containing protein</fullName>
    </recommendedName>
</protein>
<gene>
    <name evidence="2" type="ORF">LCGC14_0385950</name>
</gene>